<evidence type="ECO:0000313" key="1">
    <source>
        <dbReference type="EMBL" id="SPF45666.1"/>
    </source>
</evidence>
<reference evidence="2" key="1">
    <citation type="submission" date="2018-02" db="EMBL/GenBank/DDBJ databases">
        <authorList>
            <person name="Hausmann B."/>
        </authorList>
    </citation>
    <scope>NUCLEOTIDE SEQUENCE [LARGE SCALE GENOMIC DNA]</scope>
    <source>
        <strain evidence="2">Peat soil MAG SbF1</strain>
    </source>
</reference>
<dbReference type="Proteomes" id="UP000238916">
    <property type="component" value="Unassembled WGS sequence"/>
</dbReference>
<dbReference type="Gene3D" id="3.30.2020.40">
    <property type="entry name" value="Uncharacterised protein PF10387, DUF2442"/>
    <property type="match status" value="1"/>
</dbReference>
<protein>
    <recommendedName>
        <fullName evidence="3">DUF2442 domain-containing protein</fullName>
    </recommendedName>
</protein>
<proteinExistence type="predicted"/>
<dbReference type="InterPro" id="IPR018841">
    <property type="entry name" value="DUF2442"/>
</dbReference>
<dbReference type="Pfam" id="PF10387">
    <property type="entry name" value="DUF2442"/>
    <property type="match status" value="1"/>
</dbReference>
<accession>A0A2U3L152</accession>
<dbReference type="EMBL" id="OMOF01000266">
    <property type="protein sequence ID" value="SPF45666.1"/>
    <property type="molecule type" value="Genomic_DNA"/>
</dbReference>
<organism evidence="1 2">
    <name type="scientific">Candidatus Desulfosporosinus infrequens</name>
    <dbReference type="NCBI Taxonomy" id="2043169"/>
    <lineage>
        <taxon>Bacteria</taxon>
        <taxon>Bacillati</taxon>
        <taxon>Bacillota</taxon>
        <taxon>Clostridia</taxon>
        <taxon>Eubacteriales</taxon>
        <taxon>Desulfitobacteriaceae</taxon>
        <taxon>Desulfosporosinus</taxon>
    </lineage>
</organism>
<evidence type="ECO:0008006" key="3">
    <source>
        <dbReference type="Google" id="ProtNLM"/>
    </source>
</evidence>
<sequence length="86" mass="10167">MLSSTLKDHFSRPSEPTSIKKVKMESNMVIIFLSDGRIVYTPLDWFPVLRSANPIQREKFRISPRGIHWDELDEDIPIETFLDDYR</sequence>
<gene>
    <name evidence="1" type="ORF">SBF1_3380003</name>
</gene>
<dbReference type="AlphaFoldDB" id="A0A2U3L152"/>
<name>A0A2U3L152_9FIRM</name>
<evidence type="ECO:0000313" key="2">
    <source>
        <dbReference type="Proteomes" id="UP000238916"/>
    </source>
</evidence>